<feature type="domain" description="DNA primase/helicase Gp4 N-terminal Bacteriophage T7-like" evidence="1">
    <location>
        <begin position="38"/>
        <end position="76"/>
    </location>
</feature>
<dbReference type="PATRIC" id="fig|1454001.3.peg.3906"/>
<evidence type="ECO:0000313" key="2">
    <source>
        <dbReference type="EMBL" id="EXI63861.1"/>
    </source>
</evidence>
<dbReference type="EMBL" id="JFAX01000046">
    <property type="protein sequence ID" value="EXI63861.1"/>
    <property type="molecule type" value="Genomic_DNA"/>
</dbReference>
<dbReference type="SMART" id="SM00778">
    <property type="entry name" value="Prim_Zn_Ribbon"/>
    <property type="match status" value="1"/>
</dbReference>
<dbReference type="InterPro" id="IPR034154">
    <property type="entry name" value="TOPRIM_DnaG/twinkle"/>
</dbReference>
<dbReference type="InterPro" id="IPR006171">
    <property type="entry name" value="TOPRIM_dom"/>
</dbReference>
<dbReference type="InterPro" id="IPR055570">
    <property type="entry name" value="DUF7146"/>
</dbReference>
<evidence type="ECO:0000259" key="1">
    <source>
        <dbReference type="SMART" id="SM00778"/>
    </source>
</evidence>
<accession>A0A011MMV4</accession>
<dbReference type="GO" id="GO:0004386">
    <property type="term" value="F:helicase activity"/>
    <property type="evidence" value="ECO:0007669"/>
    <property type="project" value="InterPro"/>
</dbReference>
<evidence type="ECO:0000313" key="3">
    <source>
        <dbReference type="Proteomes" id="UP000020218"/>
    </source>
</evidence>
<reference evidence="2" key="1">
    <citation type="submission" date="2014-02" db="EMBL/GenBank/DDBJ databases">
        <title>Expanding our view of genomic diversity in Candidatus Accumulibacter clades.</title>
        <authorList>
            <person name="Skennerton C.T."/>
            <person name="Barr J.J."/>
            <person name="Slater F.R."/>
            <person name="Bond P.L."/>
            <person name="Tyson G.W."/>
        </authorList>
    </citation>
    <scope>NUCLEOTIDE SEQUENCE [LARGE SCALE GENOMIC DNA]</scope>
</reference>
<dbReference type="CDD" id="cd01029">
    <property type="entry name" value="TOPRIM_primases"/>
    <property type="match status" value="1"/>
</dbReference>
<dbReference type="Pfam" id="PF08273">
    <property type="entry name" value="Zn_Ribbon_Prim"/>
    <property type="match status" value="1"/>
</dbReference>
<gene>
    <name evidence="2" type="ORF">AW08_03875</name>
</gene>
<name>A0A011MMV4_9PROT</name>
<proteinExistence type="predicted"/>
<keyword evidence="3" id="KW-1185">Reference proteome</keyword>
<organism evidence="2 3">
    <name type="scientific">Candidatus Accumulibacter adjunctus</name>
    <dbReference type="NCBI Taxonomy" id="1454001"/>
    <lineage>
        <taxon>Bacteria</taxon>
        <taxon>Pseudomonadati</taxon>
        <taxon>Pseudomonadota</taxon>
        <taxon>Betaproteobacteria</taxon>
        <taxon>Candidatus Accumulibacter</taxon>
    </lineage>
</organism>
<dbReference type="Pfam" id="PF23639">
    <property type="entry name" value="DUF7146"/>
    <property type="match status" value="1"/>
</dbReference>
<dbReference type="SUPFAM" id="SSF57783">
    <property type="entry name" value="Zinc beta-ribbon"/>
    <property type="match status" value="1"/>
</dbReference>
<dbReference type="GO" id="GO:0008270">
    <property type="term" value="F:zinc ion binding"/>
    <property type="evidence" value="ECO:0007669"/>
    <property type="project" value="InterPro"/>
</dbReference>
<dbReference type="Pfam" id="PF13362">
    <property type="entry name" value="Toprim_3"/>
    <property type="match status" value="1"/>
</dbReference>
<sequence length="363" mass="39257">MRQYEYDAARVKEDARGRWASILQDLAPTLTDAVGRQGRHVPCPVHGGRDGFRVFRDVDETGGGVCNTCGYFADGFSLLMWINGWEFGKTIRAVASHLAGVRASHVVPRASLVAHRPGPADDAVRRNQLNRTWRESLPLTHRDAEPARLYLARRGLAVRVPPALRFHPELGYYADNGLVGRYPAILAQLSGQDGDALTLHRTYLTVDGQKAPVEAPRKLMRPPLARERAGGAIRLVDPGSRLAVTEGIETALAVLEATGIPAWATGNAHLLETFVPPPGVHQVLVFADKDRPSRQHPLGHGQEAARSLVTRLWAMGIRAGAIAPAADIPEGRKGVDWLDVFNHLGSAGFPALGSVAQALTRAA</sequence>
<dbReference type="AlphaFoldDB" id="A0A011MMV4"/>
<dbReference type="STRING" id="1454001.AW08_03875"/>
<dbReference type="Proteomes" id="UP000020218">
    <property type="component" value="Unassembled WGS sequence"/>
</dbReference>
<comment type="caution">
    <text evidence="2">The sequence shown here is derived from an EMBL/GenBank/DDBJ whole genome shotgun (WGS) entry which is preliminary data.</text>
</comment>
<protein>
    <submittedName>
        <fullName evidence="2">DNA primase (Bacterial type)</fullName>
    </submittedName>
</protein>
<dbReference type="InterPro" id="IPR013237">
    <property type="entry name" value="Phage_T7_Gp4_N"/>
</dbReference>